<accession>A0A5K1VJY3</accession>
<reference evidence="2 3" key="1">
    <citation type="submission" date="2016-05" db="EMBL/GenBank/DDBJ databases">
        <title>First whole genome sequencing of Entamoeba histolytica HM1:IMSS-clone-6.</title>
        <authorList>
            <person name="Mukherjee Avik.K."/>
            <person name="Izumyama S."/>
            <person name="Nakada-Tsukui K."/>
            <person name="Nozaki T."/>
        </authorList>
    </citation>
    <scope>NUCLEOTIDE SEQUENCE [LARGE SCALE GENOMIC DNA]</scope>
    <source>
        <strain evidence="2 3">HM1:IMSS clone 6</strain>
    </source>
</reference>
<dbReference type="VEuPathDB" id="AmoebaDB:EHI5A_091780"/>
<dbReference type="OMA" id="CYDHIDS"/>
<feature type="chain" id="PRO_5023813222" evidence="1">
    <location>
        <begin position="21"/>
        <end position="233"/>
    </location>
</feature>
<dbReference type="VEuPathDB" id="AmoebaDB:EHI7A_114840"/>
<evidence type="ECO:0000256" key="1">
    <source>
        <dbReference type="SAM" id="SignalP"/>
    </source>
</evidence>
<sequence length="233" mass="26481">MSLIIFIALIAFSLSSESSGTIIYHRYDDGSYQYIEEDHCYLLFIPFEYNGHTCYSYKIVKNGDDYEERDYYSTNCTKSEYSTNDNGDKVVVVKTDNTDSYYSFTDSKFDDFFVNIVFTFTPDCVDYNQHVSNNYREPGSCYDHVDLQDDIDNTVSYKVITTDEENVGKAVVRLKYEGRGCSGNPTARTIVPCDKCNQLTAQDYSAYAIALCSFDSGASLTMMLLLATVMLLL</sequence>
<proteinExistence type="predicted"/>
<dbReference type="Proteomes" id="UP000078387">
    <property type="component" value="Unassembled WGS sequence"/>
</dbReference>
<dbReference type="VEuPathDB" id="AmoebaDB:EHI_097890"/>
<dbReference type="VEuPathDB" id="AmoebaDB:KM1_196030"/>
<organism evidence="2 3">
    <name type="scientific">Entamoeba histolytica</name>
    <dbReference type="NCBI Taxonomy" id="5759"/>
    <lineage>
        <taxon>Eukaryota</taxon>
        <taxon>Amoebozoa</taxon>
        <taxon>Evosea</taxon>
        <taxon>Archamoebae</taxon>
        <taxon>Mastigamoebida</taxon>
        <taxon>Entamoebidae</taxon>
        <taxon>Entamoeba</taxon>
    </lineage>
</organism>
<dbReference type="EMBL" id="BDEQ01000001">
    <property type="protein sequence ID" value="GAT96171.1"/>
    <property type="molecule type" value="Genomic_DNA"/>
</dbReference>
<gene>
    <name evidence="2" type="ORF">CL6EHI_097890</name>
</gene>
<dbReference type="AlphaFoldDB" id="A0A5K1VJY3"/>
<keyword evidence="1" id="KW-0732">Signal</keyword>
<dbReference type="VEuPathDB" id="AmoebaDB:EHI8A_123050"/>
<feature type="signal peptide" evidence="1">
    <location>
        <begin position="1"/>
        <end position="20"/>
    </location>
</feature>
<evidence type="ECO:0000313" key="3">
    <source>
        <dbReference type="Proteomes" id="UP000078387"/>
    </source>
</evidence>
<evidence type="ECO:0000313" key="2">
    <source>
        <dbReference type="EMBL" id="GAT96171.1"/>
    </source>
</evidence>
<comment type="caution">
    <text evidence="2">The sequence shown here is derived from an EMBL/GenBank/DDBJ whole genome shotgun (WGS) entry which is preliminary data.</text>
</comment>
<name>A0A5K1VJY3_ENTHI</name>
<protein>
    <submittedName>
        <fullName evidence="2">Uncharacterized protein</fullName>
    </submittedName>
</protein>